<keyword evidence="3" id="KW-1185">Reference proteome</keyword>
<evidence type="ECO:0000313" key="3">
    <source>
        <dbReference type="Proteomes" id="UP001054837"/>
    </source>
</evidence>
<protein>
    <submittedName>
        <fullName evidence="2">Uncharacterized protein</fullName>
    </submittedName>
</protein>
<accession>A0AAV4M5Y1</accession>
<proteinExistence type="predicted"/>
<dbReference type="Proteomes" id="UP001054837">
    <property type="component" value="Unassembled WGS sequence"/>
</dbReference>
<dbReference type="EMBL" id="BPLQ01000075">
    <property type="protein sequence ID" value="GIX67245.1"/>
    <property type="molecule type" value="Genomic_DNA"/>
</dbReference>
<sequence>MGKTEFRAPTIKHPAKLAIHNLIKQGRPNHYPTVVFLSPITSRTIARTSHVRVTCRTISPNTLPPSRRSGDLPLKKKKAFAIP</sequence>
<evidence type="ECO:0000256" key="1">
    <source>
        <dbReference type="SAM" id="MobiDB-lite"/>
    </source>
</evidence>
<dbReference type="AlphaFoldDB" id="A0AAV4M5Y1"/>
<reference evidence="2 3" key="1">
    <citation type="submission" date="2021-06" db="EMBL/GenBank/DDBJ databases">
        <title>Caerostris darwini draft genome.</title>
        <authorList>
            <person name="Kono N."/>
            <person name="Arakawa K."/>
        </authorList>
    </citation>
    <scope>NUCLEOTIDE SEQUENCE [LARGE SCALE GENOMIC DNA]</scope>
</reference>
<name>A0AAV4M5Y1_9ARAC</name>
<organism evidence="2 3">
    <name type="scientific">Caerostris darwini</name>
    <dbReference type="NCBI Taxonomy" id="1538125"/>
    <lineage>
        <taxon>Eukaryota</taxon>
        <taxon>Metazoa</taxon>
        <taxon>Ecdysozoa</taxon>
        <taxon>Arthropoda</taxon>
        <taxon>Chelicerata</taxon>
        <taxon>Arachnida</taxon>
        <taxon>Araneae</taxon>
        <taxon>Araneomorphae</taxon>
        <taxon>Entelegynae</taxon>
        <taxon>Araneoidea</taxon>
        <taxon>Araneidae</taxon>
        <taxon>Caerostris</taxon>
    </lineage>
</organism>
<evidence type="ECO:0000313" key="2">
    <source>
        <dbReference type="EMBL" id="GIX67245.1"/>
    </source>
</evidence>
<comment type="caution">
    <text evidence="2">The sequence shown here is derived from an EMBL/GenBank/DDBJ whole genome shotgun (WGS) entry which is preliminary data.</text>
</comment>
<feature type="region of interest" description="Disordered" evidence="1">
    <location>
        <begin position="57"/>
        <end position="83"/>
    </location>
</feature>
<gene>
    <name evidence="2" type="ORF">CDAR_384321</name>
</gene>